<dbReference type="PROSITE" id="PS50109">
    <property type="entry name" value="HIS_KIN"/>
    <property type="match status" value="1"/>
</dbReference>
<evidence type="ECO:0000256" key="2">
    <source>
        <dbReference type="ARBA" id="ARBA00004370"/>
    </source>
</evidence>
<dbReference type="InterPro" id="IPR003660">
    <property type="entry name" value="HAMP_dom"/>
</dbReference>
<evidence type="ECO:0000313" key="13">
    <source>
        <dbReference type="EMBL" id="MCW1922569.1"/>
    </source>
</evidence>
<evidence type="ECO:0000259" key="12">
    <source>
        <dbReference type="PROSITE" id="PS50885"/>
    </source>
</evidence>
<dbReference type="RefSeq" id="WP_264486678.1">
    <property type="nucleotide sequence ID" value="NZ_JAPDDT010000003.1"/>
</dbReference>
<evidence type="ECO:0000259" key="11">
    <source>
        <dbReference type="PROSITE" id="PS50109"/>
    </source>
</evidence>
<comment type="catalytic activity">
    <reaction evidence="1">
        <text>ATP + protein L-histidine = ADP + protein N-phospho-L-histidine.</text>
        <dbReference type="EC" id="2.7.13.3"/>
    </reaction>
</comment>
<dbReference type="CDD" id="cd00082">
    <property type="entry name" value="HisKA"/>
    <property type="match status" value="1"/>
</dbReference>
<evidence type="ECO:0000256" key="3">
    <source>
        <dbReference type="ARBA" id="ARBA00012438"/>
    </source>
</evidence>
<evidence type="ECO:0000256" key="8">
    <source>
        <dbReference type="ARBA" id="ARBA00022989"/>
    </source>
</evidence>
<dbReference type="PROSITE" id="PS50885">
    <property type="entry name" value="HAMP"/>
    <property type="match status" value="1"/>
</dbReference>
<evidence type="ECO:0000313" key="14">
    <source>
        <dbReference type="Proteomes" id="UP001320876"/>
    </source>
</evidence>
<keyword evidence="9" id="KW-0902">Two-component regulatory system</keyword>
<keyword evidence="8 10" id="KW-1133">Transmembrane helix</keyword>
<keyword evidence="5" id="KW-0808">Transferase</keyword>
<protein>
    <recommendedName>
        <fullName evidence="3">histidine kinase</fullName>
        <ecNumber evidence="3">2.7.13.3</ecNumber>
    </recommendedName>
</protein>
<dbReference type="Gene3D" id="1.10.287.130">
    <property type="match status" value="1"/>
</dbReference>
<dbReference type="SUPFAM" id="SSF55874">
    <property type="entry name" value="ATPase domain of HSP90 chaperone/DNA topoisomerase II/histidine kinase"/>
    <property type="match status" value="1"/>
</dbReference>
<feature type="domain" description="HAMP" evidence="12">
    <location>
        <begin position="202"/>
        <end position="256"/>
    </location>
</feature>
<evidence type="ECO:0000256" key="6">
    <source>
        <dbReference type="ARBA" id="ARBA00022692"/>
    </source>
</evidence>
<evidence type="ECO:0000256" key="1">
    <source>
        <dbReference type="ARBA" id="ARBA00000085"/>
    </source>
</evidence>
<dbReference type="InterPro" id="IPR005467">
    <property type="entry name" value="His_kinase_dom"/>
</dbReference>
<dbReference type="Pfam" id="PF00512">
    <property type="entry name" value="HisKA"/>
    <property type="match status" value="1"/>
</dbReference>
<comment type="caution">
    <text evidence="13">The sequence shown here is derived from an EMBL/GenBank/DDBJ whole genome shotgun (WGS) entry which is preliminary data.</text>
</comment>
<keyword evidence="14" id="KW-1185">Reference proteome</keyword>
<dbReference type="InterPro" id="IPR003661">
    <property type="entry name" value="HisK_dim/P_dom"/>
</dbReference>
<dbReference type="Pfam" id="PF02518">
    <property type="entry name" value="HATPase_c"/>
    <property type="match status" value="1"/>
</dbReference>
<dbReference type="SMART" id="SM00387">
    <property type="entry name" value="HATPase_c"/>
    <property type="match status" value="1"/>
</dbReference>
<dbReference type="EC" id="2.7.13.3" evidence="3"/>
<gene>
    <name evidence="13" type="ORF">OKA05_08380</name>
</gene>
<dbReference type="InterPro" id="IPR036890">
    <property type="entry name" value="HATPase_C_sf"/>
</dbReference>
<feature type="domain" description="Histidine kinase" evidence="11">
    <location>
        <begin position="264"/>
        <end position="478"/>
    </location>
</feature>
<evidence type="ECO:0000256" key="9">
    <source>
        <dbReference type="ARBA" id="ARBA00023012"/>
    </source>
</evidence>
<feature type="transmembrane region" description="Helical" evidence="10">
    <location>
        <begin position="12"/>
        <end position="33"/>
    </location>
</feature>
<dbReference type="Proteomes" id="UP001320876">
    <property type="component" value="Unassembled WGS sequence"/>
</dbReference>
<dbReference type="InterPro" id="IPR003594">
    <property type="entry name" value="HATPase_dom"/>
</dbReference>
<dbReference type="PANTHER" id="PTHR45436:SF5">
    <property type="entry name" value="SENSOR HISTIDINE KINASE TRCS"/>
    <property type="match status" value="1"/>
</dbReference>
<accession>A0ABT3GHK0</accession>
<evidence type="ECO:0000256" key="4">
    <source>
        <dbReference type="ARBA" id="ARBA00022553"/>
    </source>
</evidence>
<dbReference type="CDD" id="cd00075">
    <property type="entry name" value="HATPase"/>
    <property type="match status" value="1"/>
</dbReference>
<organism evidence="13 14">
    <name type="scientific">Luteolibacter arcticus</name>
    <dbReference type="NCBI Taxonomy" id="1581411"/>
    <lineage>
        <taxon>Bacteria</taxon>
        <taxon>Pseudomonadati</taxon>
        <taxon>Verrucomicrobiota</taxon>
        <taxon>Verrucomicrobiia</taxon>
        <taxon>Verrucomicrobiales</taxon>
        <taxon>Verrucomicrobiaceae</taxon>
        <taxon>Luteolibacter</taxon>
    </lineage>
</organism>
<dbReference type="EMBL" id="JAPDDT010000003">
    <property type="protein sequence ID" value="MCW1922569.1"/>
    <property type="molecule type" value="Genomic_DNA"/>
</dbReference>
<dbReference type="PANTHER" id="PTHR45436">
    <property type="entry name" value="SENSOR HISTIDINE KINASE YKOH"/>
    <property type="match status" value="1"/>
</dbReference>
<evidence type="ECO:0000256" key="10">
    <source>
        <dbReference type="SAM" id="Phobius"/>
    </source>
</evidence>
<dbReference type="SMART" id="SM00388">
    <property type="entry name" value="HisKA"/>
    <property type="match status" value="1"/>
</dbReference>
<keyword evidence="6 10" id="KW-0812">Transmembrane</keyword>
<dbReference type="InterPro" id="IPR036097">
    <property type="entry name" value="HisK_dim/P_sf"/>
</dbReference>
<comment type="subcellular location">
    <subcellularLocation>
        <location evidence="2">Membrane</location>
    </subcellularLocation>
</comment>
<keyword evidence="10" id="KW-0472">Membrane</keyword>
<sequence>MSAPSIRRSLLVRCGLGIGLLSALLSAGIYLLVRQSLYQELDASIRETASILSNQVELENEAITYEWQEGIGTNRTLLEGALFQFWDEAHGTTTRSPALHRQDLPKFSGVGGAPLLRSIQLPDGHHARAVGLRIYPFVLPEEAQAMVERGRIIDPQSIPHLLVVARDAEPVHRSLDRLRWILAGGWLLTLGLGFVLIERAIRSSLRPIHQLASQVQDRAEHQLDEALALPEELPSELTGLATHFNFLLERVAAIRLRERDFIRHAAHELRTPIAGLRTTTDLALSQPRDAAAYAAHLATCQKTAIELGELVKRLSALARIGQPAASSSRERMDLGQLLREHAETFMSRAAERGLQVTDDLGERELLAMADPALVKIIFNNLLDNAVSYATSGEIQLSGAITARGVEISIANPLDELADNPERLFEPLFRRESSRHDAASHLGIGLTLSRDAAHAMDGTLTATAGTDSICFTLVLPSPAS</sequence>
<evidence type="ECO:0000256" key="7">
    <source>
        <dbReference type="ARBA" id="ARBA00022777"/>
    </source>
</evidence>
<reference evidence="13 14" key="1">
    <citation type="submission" date="2022-10" db="EMBL/GenBank/DDBJ databases">
        <title>Luteolibacter arcticus strain CCTCC AB 2014275, whole genome shotgun sequencing project.</title>
        <authorList>
            <person name="Zhao G."/>
            <person name="Shen L."/>
        </authorList>
    </citation>
    <scope>NUCLEOTIDE SEQUENCE [LARGE SCALE GENOMIC DNA]</scope>
    <source>
        <strain evidence="13 14">CCTCC AB 2014275</strain>
    </source>
</reference>
<proteinExistence type="predicted"/>
<dbReference type="Pfam" id="PF00672">
    <property type="entry name" value="HAMP"/>
    <property type="match status" value="1"/>
</dbReference>
<dbReference type="Gene3D" id="3.30.565.10">
    <property type="entry name" value="Histidine kinase-like ATPase, C-terminal domain"/>
    <property type="match status" value="1"/>
</dbReference>
<dbReference type="SUPFAM" id="SSF47384">
    <property type="entry name" value="Homodimeric domain of signal transducing histidine kinase"/>
    <property type="match status" value="1"/>
</dbReference>
<name>A0ABT3GHK0_9BACT</name>
<dbReference type="InterPro" id="IPR050428">
    <property type="entry name" value="TCS_sensor_his_kinase"/>
</dbReference>
<evidence type="ECO:0000256" key="5">
    <source>
        <dbReference type="ARBA" id="ARBA00022679"/>
    </source>
</evidence>
<keyword evidence="4" id="KW-0597">Phosphoprotein</keyword>
<keyword evidence="7" id="KW-0418">Kinase</keyword>